<evidence type="ECO:0000313" key="3">
    <source>
        <dbReference type="Proteomes" id="UP001458415"/>
    </source>
</evidence>
<organism evidence="2 3">
    <name type="scientific">Streptomyces carpinensis</name>
    <dbReference type="NCBI Taxonomy" id="66369"/>
    <lineage>
        <taxon>Bacteria</taxon>
        <taxon>Bacillati</taxon>
        <taxon>Actinomycetota</taxon>
        <taxon>Actinomycetes</taxon>
        <taxon>Kitasatosporales</taxon>
        <taxon>Streptomycetaceae</taxon>
        <taxon>Streptomyces</taxon>
    </lineage>
</organism>
<evidence type="ECO:0000313" key="2">
    <source>
        <dbReference type="EMBL" id="MER6978726.1"/>
    </source>
</evidence>
<feature type="region of interest" description="Disordered" evidence="1">
    <location>
        <begin position="19"/>
        <end position="73"/>
    </location>
</feature>
<sequence length="73" mass="8506">MGIRDFVRSLRPGDDRALAAEQYAGRESASDRAARLRRERHRSKCAQRAARQGQTWEDKDRAKDRKGCQRITY</sequence>
<feature type="compositionally biased region" description="Basic and acidic residues" evidence="1">
    <location>
        <begin position="56"/>
        <end position="67"/>
    </location>
</feature>
<reference evidence="2 3" key="1">
    <citation type="submission" date="2024-06" db="EMBL/GenBank/DDBJ databases">
        <title>The Natural Products Discovery Center: Release of the First 8490 Sequenced Strains for Exploring Actinobacteria Biosynthetic Diversity.</title>
        <authorList>
            <person name="Kalkreuter E."/>
            <person name="Kautsar S.A."/>
            <person name="Yang D."/>
            <person name="Bader C.D."/>
            <person name="Teijaro C.N."/>
            <person name="Fluegel L."/>
            <person name="Davis C.M."/>
            <person name="Simpson J.R."/>
            <person name="Lauterbach L."/>
            <person name="Steele A.D."/>
            <person name="Gui C."/>
            <person name="Meng S."/>
            <person name="Li G."/>
            <person name="Viehrig K."/>
            <person name="Ye F."/>
            <person name="Su P."/>
            <person name="Kiefer A.F."/>
            <person name="Nichols A."/>
            <person name="Cepeda A.J."/>
            <person name="Yan W."/>
            <person name="Fan B."/>
            <person name="Jiang Y."/>
            <person name="Adhikari A."/>
            <person name="Zheng C.-J."/>
            <person name="Schuster L."/>
            <person name="Cowan T.M."/>
            <person name="Smanski M.J."/>
            <person name="Chevrette M.G."/>
            <person name="De Carvalho L.P.S."/>
            <person name="Shen B."/>
        </authorList>
    </citation>
    <scope>NUCLEOTIDE SEQUENCE [LARGE SCALE GENOMIC DNA]</scope>
    <source>
        <strain evidence="2 3">NPDC000634</strain>
    </source>
</reference>
<dbReference type="RefSeq" id="WP_086722546.1">
    <property type="nucleotide sequence ID" value="NZ_MUBM01000011.1"/>
</dbReference>
<proteinExistence type="predicted"/>
<gene>
    <name evidence="2" type="ORF">ABT317_17385</name>
</gene>
<protein>
    <submittedName>
        <fullName evidence="2">Uncharacterized protein</fullName>
    </submittedName>
</protein>
<accession>A0ABV1W3F8</accession>
<comment type="caution">
    <text evidence="2">The sequence shown here is derived from an EMBL/GenBank/DDBJ whole genome shotgun (WGS) entry which is preliminary data.</text>
</comment>
<keyword evidence="3" id="KW-1185">Reference proteome</keyword>
<evidence type="ECO:0000256" key="1">
    <source>
        <dbReference type="SAM" id="MobiDB-lite"/>
    </source>
</evidence>
<dbReference type="Proteomes" id="UP001458415">
    <property type="component" value="Unassembled WGS sequence"/>
</dbReference>
<name>A0ABV1W3F8_9ACTN</name>
<dbReference type="EMBL" id="JBEPCU010000268">
    <property type="protein sequence ID" value="MER6978726.1"/>
    <property type="molecule type" value="Genomic_DNA"/>
</dbReference>